<accession>A0AA37JGE7</accession>
<dbReference type="EMBL" id="BQNJ01000001">
    <property type="protein sequence ID" value="GKG98752.1"/>
    <property type="molecule type" value="Genomic_DNA"/>
</dbReference>
<organism evidence="1 2">
    <name type="scientific">Hungatella hathewayi</name>
    <dbReference type="NCBI Taxonomy" id="154046"/>
    <lineage>
        <taxon>Bacteria</taxon>
        <taxon>Bacillati</taxon>
        <taxon>Bacillota</taxon>
        <taxon>Clostridia</taxon>
        <taxon>Lachnospirales</taxon>
        <taxon>Lachnospiraceae</taxon>
        <taxon>Hungatella</taxon>
    </lineage>
</organism>
<reference evidence="1" key="1">
    <citation type="submission" date="2022-01" db="EMBL/GenBank/DDBJ databases">
        <title>Novel bile acid biosynthetic pathways are enriched in the microbiome of centenarians.</title>
        <authorList>
            <person name="Sato Y."/>
            <person name="Atarashi K."/>
            <person name="Plichta R.D."/>
            <person name="Arai Y."/>
            <person name="Sasajima S."/>
            <person name="Kearney M.S."/>
            <person name="Suda W."/>
            <person name="Takeshita K."/>
            <person name="Sasaki T."/>
            <person name="Okamoto S."/>
            <person name="Skelly N.A."/>
            <person name="Okamura Y."/>
            <person name="Vlamakis H."/>
            <person name="Li Y."/>
            <person name="Tanoue T."/>
            <person name="Takei H."/>
            <person name="Nittono H."/>
            <person name="Narushima S."/>
            <person name="Irie J."/>
            <person name="Itoh H."/>
            <person name="Moriya K."/>
            <person name="Sugiura Y."/>
            <person name="Suematsu M."/>
            <person name="Moritoki N."/>
            <person name="Shibata S."/>
            <person name="Littman R.D."/>
            <person name="Fischbach A.M."/>
            <person name="Uwamino Y."/>
            <person name="Inoue T."/>
            <person name="Honda A."/>
            <person name="Hattori M."/>
            <person name="Murai T."/>
            <person name="Xavier J.R."/>
            <person name="Hirose N."/>
            <person name="Honda K."/>
        </authorList>
    </citation>
    <scope>NUCLEOTIDE SEQUENCE</scope>
    <source>
        <strain evidence="1">CE91-St55</strain>
    </source>
</reference>
<comment type="caution">
    <text evidence="1">The sequence shown here is derived from an EMBL/GenBank/DDBJ whole genome shotgun (WGS) entry which is preliminary data.</text>
</comment>
<gene>
    <name evidence="1" type="ORF">CE91St55_07340</name>
</gene>
<evidence type="ECO:0000313" key="1">
    <source>
        <dbReference type="EMBL" id="GKG98752.1"/>
    </source>
</evidence>
<sequence>MVPLRVLKISLLCRQQTKNPNVLYGYNDYTLKERLVTINYLCLPYSPHKSVHTTLVAKNIL</sequence>
<proteinExistence type="predicted"/>
<dbReference type="Proteomes" id="UP001055091">
    <property type="component" value="Unassembled WGS sequence"/>
</dbReference>
<dbReference type="AlphaFoldDB" id="A0AA37JGE7"/>
<evidence type="ECO:0000313" key="2">
    <source>
        <dbReference type="Proteomes" id="UP001055091"/>
    </source>
</evidence>
<protein>
    <submittedName>
        <fullName evidence="1">Uncharacterized protein</fullName>
    </submittedName>
</protein>
<name>A0AA37JGE7_9FIRM</name>